<keyword evidence="3" id="KW-1185">Reference proteome</keyword>
<evidence type="ECO:0000256" key="1">
    <source>
        <dbReference type="SAM" id="MobiDB-lite"/>
    </source>
</evidence>
<accession>A0ABT3ZXE6</accession>
<dbReference type="Gene3D" id="3.90.226.10">
    <property type="entry name" value="2-enoyl-CoA Hydratase, Chain A, domain 1"/>
    <property type="match status" value="1"/>
</dbReference>
<dbReference type="EMBL" id="JAPNKA010000001">
    <property type="protein sequence ID" value="MCY1074068.1"/>
    <property type="molecule type" value="Genomic_DNA"/>
</dbReference>
<reference evidence="2 3" key="1">
    <citation type="submission" date="2022-11" db="EMBL/GenBank/DDBJ databases">
        <title>Minimal conservation of predation-associated metabolite biosynthetic gene clusters underscores biosynthetic potential of Myxococcota including descriptions for ten novel species: Archangium lansinium sp. nov., Myxococcus landrumus sp. nov., Nannocystis bai.</title>
        <authorList>
            <person name="Ahearne A."/>
            <person name="Stevens C."/>
            <person name="Phillips K."/>
        </authorList>
    </citation>
    <scope>NUCLEOTIDE SEQUENCE [LARGE SCALE GENOMIC DNA]</scope>
    <source>
        <strain evidence="2 3">MIWBW</strain>
    </source>
</reference>
<sequence length="80" mass="8661">MRTKPLIVAVQGLCFTLGIELILAADIAVAYRRERSHVEGEGRSGGAEKGRCRSQQGRAPRRYTGRYNPLGHTPALAALA</sequence>
<dbReference type="InterPro" id="IPR029045">
    <property type="entry name" value="ClpP/crotonase-like_dom_sf"/>
</dbReference>
<organism evidence="2 3">
    <name type="scientific">Archangium lansingense</name>
    <dbReference type="NCBI Taxonomy" id="2995310"/>
    <lineage>
        <taxon>Bacteria</taxon>
        <taxon>Pseudomonadati</taxon>
        <taxon>Myxococcota</taxon>
        <taxon>Myxococcia</taxon>
        <taxon>Myxococcales</taxon>
        <taxon>Cystobacterineae</taxon>
        <taxon>Archangiaceae</taxon>
        <taxon>Archangium</taxon>
    </lineage>
</organism>
<protein>
    <submittedName>
        <fullName evidence="2">Uncharacterized protein</fullName>
    </submittedName>
</protein>
<dbReference type="RefSeq" id="WP_267533050.1">
    <property type="nucleotide sequence ID" value="NZ_JAPNKA010000001.1"/>
</dbReference>
<gene>
    <name evidence="2" type="ORF">OV287_06185</name>
</gene>
<evidence type="ECO:0000313" key="2">
    <source>
        <dbReference type="EMBL" id="MCY1074068.1"/>
    </source>
</evidence>
<dbReference type="SUPFAM" id="SSF52096">
    <property type="entry name" value="ClpP/crotonase"/>
    <property type="match status" value="1"/>
</dbReference>
<evidence type="ECO:0000313" key="3">
    <source>
        <dbReference type="Proteomes" id="UP001207654"/>
    </source>
</evidence>
<feature type="region of interest" description="Disordered" evidence="1">
    <location>
        <begin position="37"/>
        <end position="80"/>
    </location>
</feature>
<comment type="caution">
    <text evidence="2">The sequence shown here is derived from an EMBL/GenBank/DDBJ whole genome shotgun (WGS) entry which is preliminary data.</text>
</comment>
<proteinExistence type="predicted"/>
<dbReference type="Proteomes" id="UP001207654">
    <property type="component" value="Unassembled WGS sequence"/>
</dbReference>
<name>A0ABT3ZXE6_9BACT</name>
<feature type="compositionally biased region" description="Basic and acidic residues" evidence="1">
    <location>
        <begin position="37"/>
        <end position="51"/>
    </location>
</feature>